<dbReference type="AlphaFoldDB" id="A0A7U9KUJ1"/>
<evidence type="ECO:0000259" key="3">
    <source>
        <dbReference type="Pfam" id="PF26571"/>
    </source>
</evidence>
<feature type="domain" description="ARB-07466-like C-terminal" evidence="3">
    <location>
        <begin position="272"/>
        <end position="329"/>
    </location>
</feature>
<feature type="compositionally biased region" description="Low complexity" evidence="1">
    <location>
        <begin position="260"/>
        <end position="282"/>
    </location>
</feature>
<keyword evidence="2" id="KW-1133">Transmembrane helix</keyword>
<gene>
    <name evidence="4" type="ORF">OEIGOIKO_02830</name>
</gene>
<evidence type="ECO:0000313" key="4">
    <source>
        <dbReference type="EMBL" id="GCD35087.1"/>
    </source>
</evidence>
<proteinExistence type="predicted"/>
<sequence length="345" mass="35191">MSPQSSAPSRGTRGKRLLRAGAAFAVLVGLGVYLLVQYMTGGPGAPRCSVRAADGGQPYEISPEQAANAATISAVGSARGLPQRAVTIALATAMQESGLRNIGFGDRDSVGLFQQRPSQDWGTVEQIMDPVYSAGEFYTHLVKVPGYSRLPLTVAAQKVQRSGFPQAYAKHEPDAALLTGALTGRDGAAMTCSVNRPADQKRPGGTDAVRKKLVREFGPDVLPHTDGAAPGGKDGGKDGGRVLTVPVRPVSHGDADDAADSGVAGVSSGQGQAGGAAAAGAASGTERRGWELATWAMAHSGALGIEQISYAGKMWSAADSGKGWQKATGAAARASGADVRIVTAK</sequence>
<dbReference type="EMBL" id="BHZC01000001">
    <property type="protein sequence ID" value="GCD35087.1"/>
    <property type="molecule type" value="Genomic_DNA"/>
</dbReference>
<accession>A0A7U9KUJ1</accession>
<dbReference type="RefSeq" id="WP_125045133.1">
    <property type="nucleotide sequence ID" value="NZ_BHZC01000001.1"/>
</dbReference>
<evidence type="ECO:0000256" key="1">
    <source>
        <dbReference type="SAM" id="MobiDB-lite"/>
    </source>
</evidence>
<dbReference type="OrthoDB" id="5171895at2"/>
<protein>
    <recommendedName>
        <fullName evidence="3">ARB-07466-like C-terminal domain-containing protein</fullName>
    </recommendedName>
</protein>
<keyword evidence="2" id="KW-0812">Transmembrane</keyword>
<dbReference type="InterPro" id="IPR058593">
    <property type="entry name" value="ARB_07466-like_C"/>
</dbReference>
<name>A0A7U9KUJ1_9ACTN</name>
<evidence type="ECO:0000313" key="5">
    <source>
        <dbReference type="Proteomes" id="UP000287830"/>
    </source>
</evidence>
<dbReference type="GeneID" id="95621787"/>
<dbReference type="Pfam" id="PF26571">
    <property type="entry name" value="VldE"/>
    <property type="match status" value="1"/>
</dbReference>
<keyword evidence="2" id="KW-0472">Membrane</keyword>
<feature type="transmembrane region" description="Helical" evidence="2">
    <location>
        <begin position="20"/>
        <end position="39"/>
    </location>
</feature>
<evidence type="ECO:0000256" key="2">
    <source>
        <dbReference type="SAM" id="Phobius"/>
    </source>
</evidence>
<feature type="region of interest" description="Disordered" evidence="1">
    <location>
        <begin position="217"/>
        <end position="282"/>
    </location>
</feature>
<organism evidence="4 5">
    <name type="scientific">Streptomyces chrestomyceticus JCM 4735</name>
    <dbReference type="NCBI Taxonomy" id="1306181"/>
    <lineage>
        <taxon>Bacteria</taxon>
        <taxon>Bacillati</taxon>
        <taxon>Actinomycetota</taxon>
        <taxon>Actinomycetes</taxon>
        <taxon>Kitasatosporales</taxon>
        <taxon>Streptomycetaceae</taxon>
        <taxon>Streptomyces</taxon>
    </lineage>
</organism>
<comment type="caution">
    <text evidence="4">The sequence shown here is derived from an EMBL/GenBank/DDBJ whole genome shotgun (WGS) entry which is preliminary data.</text>
</comment>
<reference evidence="4 5" key="1">
    <citation type="submission" date="2018-11" db="EMBL/GenBank/DDBJ databases">
        <title>Whole genome sequence of Streptomyces chrestomyceticus NBRC 13444(T).</title>
        <authorList>
            <person name="Komaki H."/>
            <person name="Tamura T."/>
        </authorList>
    </citation>
    <scope>NUCLEOTIDE SEQUENCE [LARGE SCALE GENOMIC DNA]</scope>
    <source>
        <strain evidence="4 5">NBRC 13444</strain>
    </source>
</reference>
<dbReference type="Proteomes" id="UP000287830">
    <property type="component" value="Unassembled WGS sequence"/>
</dbReference>